<evidence type="ECO:0000259" key="2">
    <source>
        <dbReference type="Pfam" id="PF19783"/>
    </source>
</evidence>
<comment type="caution">
    <text evidence="3">The sequence shown here is derived from an EMBL/GenBank/DDBJ whole genome shotgun (WGS) entry which is preliminary data.</text>
</comment>
<sequence length="359" mass="39992">MKPLTTNNTHLIHRPMKIASATLSLCLVWVATAHAQFPPEQQGEIAPVYVEPYQADPWSNASPDDVVLVDAPGLPETGALYPEPSAAQQDLGNLIPPGARPGFFQKANLDFSWMPRFESDSVGVSKIETSIVTAIPFPRRHQPLTIKPRYSVRFLDGPDFIDVPARLHDADVTFNHIRRIADRWVLNAAVTMGSYADDHSFDAGDAFRMSGRALGIYEASAHSKWIVGVVYLNRAGTTVVPAAGYLYWTDDLQIDVVLPQPKIAWRTWSDGRSGYNERWFYVQGDLGGGVWAVERADGSPDTLSYSDLRVIFGTERKQIGGISRRWEVGYVFARELSYDSMGHDLEIDDTMIVRAAFTY</sequence>
<name>A0A9X2FJU7_9BACT</name>
<reference evidence="3" key="1">
    <citation type="submission" date="2022-06" db="EMBL/GenBank/DDBJ databases">
        <title>Aeoliella straminimaris, a novel planctomycete from sediments.</title>
        <authorList>
            <person name="Vitorino I.R."/>
            <person name="Lage O.M."/>
        </authorList>
    </citation>
    <scope>NUCLEOTIDE SEQUENCE</scope>
    <source>
        <strain evidence="3">ICT_H6.2</strain>
    </source>
</reference>
<dbReference type="Proteomes" id="UP001155241">
    <property type="component" value="Unassembled WGS sequence"/>
</dbReference>
<evidence type="ECO:0000313" key="3">
    <source>
        <dbReference type="EMBL" id="MCO6047911.1"/>
    </source>
</evidence>
<protein>
    <submittedName>
        <fullName evidence="3">DUF6268 family outer membrane beta-barrel protein</fullName>
    </submittedName>
</protein>
<dbReference type="RefSeq" id="WP_252856017.1">
    <property type="nucleotide sequence ID" value="NZ_JAMXLR010000092.1"/>
</dbReference>
<keyword evidence="1" id="KW-0732">Signal</keyword>
<feature type="domain" description="DUF6268" evidence="2">
    <location>
        <begin position="163"/>
        <end position="339"/>
    </location>
</feature>
<dbReference type="AlphaFoldDB" id="A0A9X2FJU7"/>
<dbReference type="InterPro" id="IPR046235">
    <property type="entry name" value="DUF6268"/>
</dbReference>
<evidence type="ECO:0000313" key="4">
    <source>
        <dbReference type="Proteomes" id="UP001155241"/>
    </source>
</evidence>
<organism evidence="3 4">
    <name type="scientific">Aeoliella straminimaris</name>
    <dbReference type="NCBI Taxonomy" id="2954799"/>
    <lineage>
        <taxon>Bacteria</taxon>
        <taxon>Pseudomonadati</taxon>
        <taxon>Planctomycetota</taxon>
        <taxon>Planctomycetia</taxon>
        <taxon>Pirellulales</taxon>
        <taxon>Lacipirellulaceae</taxon>
        <taxon>Aeoliella</taxon>
    </lineage>
</organism>
<dbReference type="EMBL" id="JAMXLR010000092">
    <property type="protein sequence ID" value="MCO6047911.1"/>
    <property type="molecule type" value="Genomic_DNA"/>
</dbReference>
<evidence type="ECO:0000256" key="1">
    <source>
        <dbReference type="SAM" id="SignalP"/>
    </source>
</evidence>
<gene>
    <name evidence="3" type="ORF">NG895_28740</name>
</gene>
<feature type="signal peptide" evidence="1">
    <location>
        <begin position="1"/>
        <end position="35"/>
    </location>
</feature>
<proteinExistence type="predicted"/>
<feature type="chain" id="PRO_5040734083" evidence="1">
    <location>
        <begin position="36"/>
        <end position="359"/>
    </location>
</feature>
<dbReference type="Pfam" id="PF19783">
    <property type="entry name" value="DUF6268"/>
    <property type="match status" value="1"/>
</dbReference>
<keyword evidence="4" id="KW-1185">Reference proteome</keyword>
<accession>A0A9X2FJU7</accession>